<evidence type="ECO:0000256" key="2">
    <source>
        <dbReference type="ARBA" id="ARBA00022692"/>
    </source>
</evidence>
<feature type="transmembrane region" description="Helical" evidence="5">
    <location>
        <begin position="408"/>
        <end position="428"/>
    </location>
</feature>
<dbReference type="SUPFAM" id="SSF53098">
    <property type="entry name" value="Ribonuclease H-like"/>
    <property type="match status" value="1"/>
</dbReference>
<evidence type="ECO:0000313" key="7">
    <source>
        <dbReference type="RefSeq" id="XP_036354669.1"/>
    </source>
</evidence>
<evidence type="ECO:0000256" key="5">
    <source>
        <dbReference type="SAM" id="Phobius"/>
    </source>
</evidence>
<reference evidence="7" key="1">
    <citation type="submission" date="2025-08" db="UniProtKB">
        <authorList>
            <consortium name="RefSeq"/>
        </authorList>
    </citation>
    <scope>IDENTIFICATION</scope>
</reference>
<dbReference type="PANTHER" id="PTHR45913:SF22">
    <property type="entry name" value="SCAN BOX DOMAIN-CONTAINING PROTEIN"/>
    <property type="match status" value="1"/>
</dbReference>
<dbReference type="Gene3D" id="1.10.1450.10">
    <property type="entry name" value="Tetraspanin"/>
    <property type="match status" value="1"/>
</dbReference>
<keyword evidence="3 5" id="KW-1133">Transmembrane helix</keyword>
<keyword evidence="6" id="KW-1185">Reference proteome</keyword>
<evidence type="ECO:0000256" key="3">
    <source>
        <dbReference type="ARBA" id="ARBA00022989"/>
    </source>
</evidence>
<gene>
    <name evidence="7" type="primary">LOC118761105</name>
</gene>
<dbReference type="RefSeq" id="XP_036354669.1">
    <property type="nucleotide sequence ID" value="XM_036498776.1"/>
</dbReference>
<accession>A0A7E6EHD6</accession>
<dbReference type="GO" id="GO:0016020">
    <property type="term" value="C:membrane"/>
    <property type="evidence" value="ECO:0007669"/>
    <property type="project" value="UniProtKB-SubCell"/>
</dbReference>
<sequence length="497" mass="58292">MISLRIAKEKKPHNIAERLILPCCKDIVVEQIKTSCHENFAIQVDESTDVANCAQLIIFARYVYDGDFKEEFLFSYLLESTTKGEDIFQAISTFFENVGLSWNNVCCCTTDGAPAMLGFHSGFRGQVRLANEKTKHLHCMLHRYALAAKTLPSDLRYVLDDVVHIVNYIKKSALHSRIFRLICEEFERDDKTLLFHTEVRWLSRGNILARVFFLRNELSEYFNRENNSKSSEFISKLMDSSWLSKLAYLRDVFSRINLLNKSLQGRRETVVDFVDKIKFVSFLILTISAFVMKLQLWKEKVKLNNFTMFESFEEESVKIDAVETKKIIDLIYAHLTYLQKEVNKYFPELRNIDLKLIRTPFDVDPRLVDENIQEAFIDMVNNSNAKDLYEKLPLSRFWCKMCYFYPSYVIYLLAILALIVSFLCLYFLNNNEVCAFWTKIENYVKDMFNNYEHSSPEIDFWHRTLKCCGSYSPNDPFTNIPSSCNSKDETFYTVIEI</sequence>
<dbReference type="Proteomes" id="UP000515154">
    <property type="component" value="Unplaced"/>
</dbReference>
<dbReference type="InterPro" id="IPR012337">
    <property type="entry name" value="RNaseH-like_sf"/>
</dbReference>
<comment type="subcellular location">
    <subcellularLocation>
        <location evidence="1">Membrane</location>
        <topology evidence="1">Multi-pass membrane protein</topology>
    </subcellularLocation>
</comment>
<dbReference type="InterPro" id="IPR018499">
    <property type="entry name" value="Tetraspanin/Peripherin"/>
</dbReference>
<evidence type="ECO:0000256" key="1">
    <source>
        <dbReference type="ARBA" id="ARBA00004141"/>
    </source>
</evidence>
<name>A0A7E6EHD6_9MOLL</name>
<dbReference type="InterPro" id="IPR008952">
    <property type="entry name" value="Tetraspanin_EC2_sf"/>
</dbReference>
<dbReference type="PANTHER" id="PTHR45913">
    <property type="entry name" value="EPM2A-INTERACTING PROTEIN 1"/>
    <property type="match status" value="1"/>
</dbReference>
<dbReference type="AlphaFoldDB" id="A0A7E6EHD6"/>
<proteinExistence type="predicted"/>
<keyword evidence="2 5" id="KW-0812">Transmembrane</keyword>
<dbReference type="Pfam" id="PF00335">
    <property type="entry name" value="Tetraspanin"/>
    <property type="match status" value="1"/>
</dbReference>
<organism evidence="6 7">
    <name type="scientific">Octopus sinensis</name>
    <name type="common">East Asian common octopus</name>
    <dbReference type="NCBI Taxonomy" id="2607531"/>
    <lineage>
        <taxon>Eukaryota</taxon>
        <taxon>Metazoa</taxon>
        <taxon>Spiralia</taxon>
        <taxon>Lophotrochozoa</taxon>
        <taxon>Mollusca</taxon>
        <taxon>Cephalopoda</taxon>
        <taxon>Coleoidea</taxon>
        <taxon>Octopodiformes</taxon>
        <taxon>Octopoda</taxon>
        <taxon>Incirrata</taxon>
        <taxon>Octopodidae</taxon>
        <taxon>Octopus</taxon>
    </lineage>
</organism>
<dbReference type="SUPFAM" id="SSF48652">
    <property type="entry name" value="Tetraspanin"/>
    <property type="match status" value="1"/>
</dbReference>
<evidence type="ECO:0000313" key="6">
    <source>
        <dbReference type="Proteomes" id="UP000515154"/>
    </source>
</evidence>
<protein>
    <submittedName>
        <fullName evidence="7">Zinc finger BED domain-containing protein 5-like</fullName>
    </submittedName>
</protein>
<evidence type="ECO:0000256" key="4">
    <source>
        <dbReference type="ARBA" id="ARBA00023136"/>
    </source>
</evidence>
<keyword evidence="4 5" id="KW-0472">Membrane</keyword>
<dbReference type="KEGG" id="osn:118761105"/>